<reference evidence="1 2" key="1">
    <citation type="submission" date="2017-07" db="EMBL/GenBank/DDBJ databases">
        <title>Draft genome of Ochrobactrum lupini type strain LUP21.</title>
        <authorList>
            <person name="Krzyzanowska D.M."/>
            <person name="Jafra S."/>
        </authorList>
    </citation>
    <scope>NUCLEOTIDE SEQUENCE [LARGE SCALE GENOMIC DNA]</scope>
    <source>
        <strain evidence="1 2">LUP21</strain>
    </source>
</reference>
<gene>
    <name evidence="1" type="ORF">CES86_5319</name>
</gene>
<accession>A0A256H1Z9</accession>
<dbReference type="AlphaFoldDB" id="A0A256H1Z9"/>
<dbReference type="Proteomes" id="UP000216363">
    <property type="component" value="Unassembled WGS sequence"/>
</dbReference>
<evidence type="ECO:0000313" key="1">
    <source>
        <dbReference type="EMBL" id="OYR33011.1"/>
    </source>
</evidence>
<comment type="caution">
    <text evidence="1">The sequence shown here is derived from an EMBL/GenBank/DDBJ whole genome shotgun (WGS) entry which is preliminary data.</text>
</comment>
<dbReference type="EMBL" id="NNRN01000001">
    <property type="protein sequence ID" value="OYR33011.1"/>
    <property type="molecule type" value="Genomic_DNA"/>
</dbReference>
<proteinExistence type="predicted"/>
<protein>
    <submittedName>
        <fullName evidence="1">Uncharacterized protein</fullName>
    </submittedName>
</protein>
<organism evidence="1 2">
    <name type="scientific">Brucella lupini</name>
    <dbReference type="NCBI Taxonomy" id="255457"/>
    <lineage>
        <taxon>Bacteria</taxon>
        <taxon>Pseudomonadati</taxon>
        <taxon>Pseudomonadota</taxon>
        <taxon>Alphaproteobacteria</taxon>
        <taxon>Hyphomicrobiales</taxon>
        <taxon>Brucellaceae</taxon>
        <taxon>Brucella/Ochrobactrum group</taxon>
        <taxon>Brucella</taxon>
    </lineage>
</organism>
<name>A0A256H1Z9_9HYPH</name>
<evidence type="ECO:0000313" key="2">
    <source>
        <dbReference type="Proteomes" id="UP000216363"/>
    </source>
</evidence>
<sequence>MQEYQLIGSHLRNHTEKRRVRMADPFSIHGPRKEFNIQIGDGIVLWLKTELFYNWVSYGFDGFDPATFRNLANRPVDISLESIL</sequence>